<dbReference type="PANTHER" id="PTHR31973:SF187">
    <property type="entry name" value="MUTATOR TRANSPOSASE MUDRA PROTEIN"/>
    <property type="match status" value="1"/>
</dbReference>
<keyword evidence="2 4" id="KW-0863">Zinc-finger</keyword>
<accession>A0A7J7MLH4</accession>
<evidence type="ECO:0000313" key="6">
    <source>
        <dbReference type="EMBL" id="KAF6155743.1"/>
    </source>
</evidence>
<evidence type="ECO:0000256" key="4">
    <source>
        <dbReference type="PROSITE-ProRule" id="PRU00325"/>
    </source>
</evidence>
<dbReference type="PROSITE" id="PS50966">
    <property type="entry name" value="ZF_SWIM"/>
    <property type="match status" value="1"/>
</dbReference>
<keyword evidence="3" id="KW-0862">Zinc</keyword>
<dbReference type="Pfam" id="PF04434">
    <property type="entry name" value="SWIM"/>
    <property type="match status" value="1"/>
</dbReference>
<keyword evidence="1" id="KW-0479">Metal-binding</keyword>
<name>A0A7J7MLH4_9MAGN</name>
<dbReference type="OrthoDB" id="10690155at2759"/>
<dbReference type="Proteomes" id="UP000541444">
    <property type="component" value="Unassembled WGS sequence"/>
</dbReference>
<dbReference type="GO" id="GO:0008270">
    <property type="term" value="F:zinc ion binding"/>
    <property type="evidence" value="ECO:0007669"/>
    <property type="project" value="UniProtKB-KW"/>
</dbReference>
<dbReference type="InterPro" id="IPR007527">
    <property type="entry name" value="Znf_SWIM"/>
</dbReference>
<evidence type="ECO:0000256" key="2">
    <source>
        <dbReference type="ARBA" id="ARBA00022771"/>
    </source>
</evidence>
<keyword evidence="7" id="KW-1185">Reference proteome</keyword>
<dbReference type="AlphaFoldDB" id="A0A7J7MLH4"/>
<comment type="caution">
    <text evidence="6">The sequence shown here is derived from an EMBL/GenBank/DDBJ whole genome shotgun (WGS) entry which is preliminary data.</text>
</comment>
<evidence type="ECO:0000256" key="1">
    <source>
        <dbReference type="ARBA" id="ARBA00022723"/>
    </source>
</evidence>
<dbReference type="InterPro" id="IPR006564">
    <property type="entry name" value="Znf_PMZ"/>
</dbReference>
<dbReference type="EMBL" id="JACGCM010001403">
    <property type="protein sequence ID" value="KAF6155743.1"/>
    <property type="molecule type" value="Genomic_DNA"/>
</dbReference>
<reference evidence="6 7" key="1">
    <citation type="journal article" date="2020" name="IScience">
        <title>Genome Sequencing of the Endangered Kingdonia uniflora (Circaeasteraceae, Ranunculales) Reveals Potential Mechanisms of Evolutionary Specialization.</title>
        <authorList>
            <person name="Sun Y."/>
            <person name="Deng T."/>
            <person name="Zhang A."/>
            <person name="Moore M.J."/>
            <person name="Landis J.B."/>
            <person name="Lin N."/>
            <person name="Zhang H."/>
            <person name="Zhang X."/>
            <person name="Huang J."/>
            <person name="Zhang X."/>
            <person name="Sun H."/>
            <person name="Wang H."/>
        </authorList>
    </citation>
    <scope>NUCLEOTIDE SEQUENCE [LARGE SCALE GENOMIC DNA]</scope>
    <source>
        <strain evidence="6">TB1705</strain>
        <tissue evidence="6">Leaf</tissue>
    </source>
</reference>
<organism evidence="6 7">
    <name type="scientific">Kingdonia uniflora</name>
    <dbReference type="NCBI Taxonomy" id="39325"/>
    <lineage>
        <taxon>Eukaryota</taxon>
        <taxon>Viridiplantae</taxon>
        <taxon>Streptophyta</taxon>
        <taxon>Embryophyta</taxon>
        <taxon>Tracheophyta</taxon>
        <taxon>Spermatophyta</taxon>
        <taxon>Magnoliopsida</taxon>
        <taxon>Ranunculales</taxon>
        <taxon>Circaeasteraceae</taxon>
        <taxon>Kingdonia</taxon>
    </lineage>
</organism>
<protein>
    <recommendedName>
        <fullName evidence="5">SWIM-type domain-containing protein</fullName>
    </recommendedName>
</protein>
<gene>
    <name evidence="6" type="ORF">GIB67_007390</name>
</gene>
<feature type="domain" description="SWIM-type" evidence="5">
    <location>
        <begin position="528"/>
        <end position="560"/>
    </location>
</feature>
<proteinExistence type="predicted"/>
<evidence type="ECO:0000259" key="5">
    <source>
        <dbReference type="PROSITE" id="PS50966"/>
    </source>
</evidence>
<dbReference type="SMART" id="SM00575">
    <property type="entry name" value="ZnF_PMZ"/>
    <property type="match status" value="1"/>
</dbReference>
<dbReference type="PANTHER" id="PTHR31973">
    <property type="entry name" value="POLYPROTEIN, PUTATIVE-RELATED"/>
    <property type="match status" value="1"/>
</dbReference>
<evidence type="ECO:0000313" key="7">
    <source>
        <dbReference type="Proteomes" id="UP000541444"/>
    </source>
</evidence>
<evidence type="ECO:0000256" key="3">
    <source>
        <dbReference type="ARBA" id="ARBA00022833"/>
    </source>
</evidence>
<sequence length="592" mass="68420">MNGVQLYTIVHFGEDIVRPKIGSIVTYVGGSTKLTSLRTHSSYEDFVTLFEEINEIHREDCKGLSTTKDTGSGRGLFTTKVGGSLRYNSFPNPEPECRGYPETNSKGLDRHRFEPFVDDENDSFETICTDVPPSNEPSIPQSNVHLSNEPVLTNVPQSNEHFQTIPTNVPLSNEPSISQSSIYLSNEPVLTNAEFRFEPQPEHVKDLLDFRFKFPAYTEDPYDSSKEFNIGDLYRDRIELKNHIRAYVVVNKFNLEHVLSNEYKIVLVRSAIFRVSTYRSMHTCIRVEIEGGNAYKAASGRWVASIIKQKLRKDLNYKSFRIIDNIQIHHNIDVTYNLDWRAKEKAHAKTQRPLKVGHTYWRCLGLIFMVMTLDSSSSLTGTPKLLILYPRMAVEALTCIDFDKHMNAIWNTDPVGLQYILGIPKETWSNLYIPMSRYGVAYTNHVESWNNDILKVRDLPIHVFIEELRRIYSEMSYTYREEEEKSQARLTSWATDYCESRKFITDSLICRVRRSRHHFQMTSYGRTDFVNIEDGTCSCCWWQTIGIPCEHGVRVLSLANVDPTTRVSEYCTNNTYKVVYKPIWIPIRGIEQ</sequence>